<evidence type="ECO:0000256" key="1">
    <source>
        <dbReference type="ARBA" id="ARBA00023015"/>
    </source>
</evidence>
<dbReference type="InterPro" id="IPR050204">
    <property type="entry name" value="AraC_XylS_family_regulators"/>
</dbReference>
<dbReference type="Pfam" id="PF12833">
    <property type="entry name" value="HTH_18"/>
    <property type="match status" value="1"/>
</dbReference>
<feature type="domain" description="HTH araC/xylS-type" evidence="6">
    <location>
        <begin position="19"/>
        <end position="117"/>
    </location>
</feature>
<keyword evidence="1" id="KW-0805">Transcription regulation</keyword>
<organism evidence="7 8">
    <name type="scientific">Pseudomonas chlororaphis</name>
    <dbReference type="NCBI Taxonomy" id="587753"/>
    <lineage>
        <taxon>Bacteria</taxon>
        <taxon>Pseudomonadati</taxon>
        <taxon>Pseudomonadota</taxon>
        <taxon>Gammaproteobacteria</taxon>
        <taxon>Pseudomonadales</taxon>
        <taxon>Pseudomonadaceae</taxon>
        <taxon>Pseudomonas</taxon>
    </lineage>
</organism>
<comment type="function">
    <text evidence="5">Regulatory protein of the TOL plasmid xyl operons. XylS activates the xylXYZLTEGFJQKIH operon required for the degradation of toluene, m-xylene and p-xylene.</text>
</comment>
<name>A0A0D5Y2Q3_9PSED</name>
<accession>A0A0D5Y2Q3</accession>
<evidence type="ECO:0000259" key="6">
    <source>
        <dbReference type="PROSITE" id="PS01124"/>
    </source>
</evidence>
<evidence type="ECO:0000256" key="4">
    <source>
        <dbReference type="ARBA" id="ARBA00023163"/>
    </source>
</evidence>
<evidence type="ECO:0000313" key="8">
    <source>
        <dbReference type="Proteomes" id="UP000032748"/>
    </source>
</evidence>
<dbReference type="Gene3D" id="1.10.10.60">
    <property type="entry name" value="Homeodomain-like"/>
    <property type="match status" value="2"/>
</dbReference>
<dbReference type="PATRIC" id="fig|587753.10.peg.3786"/>
<dbReference type="Proteomes" id="UP000032748">
    <property type="component" value="Chromosome"/>
</dbReference>
<dbReference type="PANTHER" id="PTHR46796">
    <property type="entry name" value="HTH-TYPE TRANSCRIPTIONAL ACTIVATOR RHAS-RELATED"/>
    <property type="match status" value="1"/>
</dbReference>
<evidence type="ECO:0000256" key="5">
    <source>
        <dbReference type="ARBA" id="ARBA00037345"/>
    </source>
</evidence>
<dbReference type="GO" id="GO:0043565">
    <property type="term" value="F:sequence-specific DNA binding"/>
    <property type="evidence" value="ECO:0007669"/>
    <property type="project" value="InterPro"/>
</dbReference>
<dbReference type="AlphaFoldDB" id="A0A0D5Y2Q3"/>
<dbReference type="InterPro" id="IPR018060">
    <property type="entry name" value="HTH_AraC"/>
</dbReference>
<gene>
    <name evidence="7" type="ORF">PCL1606_37980</name>
</gene>
<keyword evidence="3" id="KW-0010">Activator</keyword>
<sequence length="119" mass="13510">MSKVEVREYRSALPALKLRYLKEYVLENLHRPMDLEELAGCVGLSPFYFSREFKKAIGVSPYQYVIECRLQLANGLIVDTDRSILDIALACGFSSGSQFSKVFSDKFGMTPSMARKQSR</sequence>
<dbReference type="GO" id="GO:0003700">
    <property type="term" value="F:DNA-binding transcription factor activity"/>
    <property type="evidence" value="ECO:0007669"/>
    <property type="project" value="InterPro"/>
</dbReference>
<dbReference type="InterPro" id="IPR020449">
    <property type="entry name" value="Tscrpt_reg_AraC-type_HTH"/>
</dbReference>
<dbReference type="SUPFAM" id="SSF46689">
    <property type="entry name" value="Homeodomain-like"/>
    <property type="match status" value="2"/>
</dbReference>
<dbReference type="SMART" id="SM00342">
    <property type="entry name" value="HTH_ARAC"/>
    <property type="match status" value="1"/>
</dbReference>
<evidence type="ECO:0000256" key="3">
    <source>
        <dbReference type="ARBA" id="ARBA00023159"/>
    </source>
</evidence>
<dbReference type="InterPro" id="IPR009057">
    <property type="entry name" value="Homeodomain-like_sf"/>
</dbReference>
<keyword evidence="4" id="KW-0804">Transcription</keyword>
<reference evidence="7 8" key="1">
    <citation type="journal article" date="2015" name="Mol. Plant Microbe Interact.">
        <title>Comparative Genomic Analysis of Pseudomonas chlororaphis PCL1606 Reveals New Insight into Antifungal Compounds Involved in Biocontrol.</title>
        <authorList>
            <person name="Calderon C.E."/>
            <person name="Ramos C."/>
            <person name="de Vicente A."/>
            <person name="Cazorla F.M."/>
        </authorList>
    </citation>
    <scope>NUCLEOTIDE SEQUENCE [LARGE SCALE GENOMIC DNA]</scope>
    <source>
        <strain evidence="7 8">PCL1606</strain>
    </source>
</reference>
<keyword evidence="2" id="KW-0238">DNA-binding</keyword>
<dbReference type="EMBL" id="CP011110">
    <property type="protein sequence ID" value="AKA25249.1"/>
    <property type="molecule type" value="Genomic_DNA"/>
</dbReference>
<evidence type="ECO:0000256" key="2">
    <source>
        <dbReference type="ARBA" id="ARBA00023125"/>
    </source>
</evidence>
<evidence type="ECO:0000313" key="7">
    <source>
        <dbReference type="EMBL" id="AKA25249.1"/>
    </source>
</evidence>
<dbReference type="PROSITE" id="PS01124">
    <property type="entry name" value="HTH_ARAC_FAMILY_2"/>
    <property type="match status" value="1"/>
</dbReference>
<proteinExistence type="predicted"/>
<dbReference type="PRINTS" id="PR00032">
    <property type="entry name" value="HTHARAC"/>
</dbReference>
<dbReference type="KEGG" id="pcz:PCL1606_37980"/>
<protein>
    <recommendedName>
        <fullName evidence="6">HTH araC/xylS-type domain-containing protein</fullName>
    </recommendedName>
</protein>
<dbReference type="PANTHER" id="PTHR46796:SF6">
    <property type="entry name" value="ARAC SUBFAMILY"/>
    <property type="match status" value="1"/>
</dbReference>